<sequence length="118" mass="13819">MRATETITLYRPVNQTELDLIAQSGYKRFPPRLPDQPIFYPVMNEGYAIQITREWNVPAYGVGYVTRFAVDSAYLQKFTVQNVGDQRHDELWIPAEELEEFNDHIIGRIEVTHTFKNQ</sequence>
<keyword evidence="2" id="KW-1185">Reference proteome</keyword>
<gene>
    <name evidence="1" type="ORF">LQ567_19240</name>
</gene>
<proteinExistence type="predicted"/>
<comment type="caution">
    <text evidence="1">The sequence shown here is derived from an EMBL/GenBank/DDBJ whole genome shotgun (WGS) entry which is preliminary data.</text>
</comment>
<organism evidence="1 2">
    <name type="scientific">Niabella pedocola</name>
    <dbReference type="NCBI Taxonomy" id="1752077"/>
    <lineage>
        <taxon>Bacteria</taxon>
        <taxon>Pseudomonadati</taxon>
        <taxon>Bacteroidota</taxon>
        <taxon>Chitinophagia</taxon>
        <taxon>Chitinophagales</taxon>
        <taxon>Chitinophagaceae</taxon>
        <taxon>Niabella</taxon>
    </lineage>
</organism>
<dbReference type="RefSeq" id="WP_231007276.1">
    <property type="nucleotide sequence ID" value="NZ_JAJNEC010000005.1"/>
</dbReference>
<dbReference type="Proteomes" id="UP001199816">
    <property type="component" value="Unassembled WGS sequence"/>
</dbReference>
<protein>
    <submittedName>
        <fullName evidence="1">ADP-ribosylation/crystallin J1</fullName>
    </submittedName>
</protein>
<reference evidence="1 2" key="1">
    <citation type="submission" date="2021-11" db="EMBL/GenBank/DDBJ databases">
        <title>Genomic of Niabella pedocola.</title>
        <authorList>
            <person name="Wu T."/>
        </authorList>
    </citation>
    <scope>NUCLEOTIDE SEQUENCE [LARGE SCALE GENOMIC DNA]</scope>
    <source>
        <strain evidence="1 2">JCM 31011</strain>
    </source>
</reference>
<accession>A0ABS8PV25</accession>
<evidence type="ECO:0000313" key="1">
    <source>
        <dbReference type="EMBL" id="MCD2424927.1"/>
    </source>
</evidence>
<dbReference type="EMBL" id="JAJNEC010000005">
    <property type="protein sequence ID" value="MCD2424927.1"/>
    <property type="molecule type" value="Genomic_DNA"/>
</dbReference>
<evidence type="ECO:0000313" key="2">
    <source>
        <dbReference type="Proteomes" id="UP001199816"/>
    </source>
</evidence>
<name>A0ABS8PV25_9BACT</name>